<dbReference type="EMBL" id="JADNRY010000107">
    <property type="protein sequence ID" value="KAF9065215.1"/>
    <property type="molecule type" value="Genomic_DNA"/>
</dbReference>
<sequence>MQVLVRAFVFIPLSTHGNFTRAIIGNKLSTCNKVSSSSNLSVEFSDLLTAHVAASSPFSKSSYLAFPGPSSSKNLVPLVPSLFSEDFDPPLAMLTQLSYLTALVFRFLQTHVGSSQIYLNNVISVTTTASPLGALYSGPTSLEVLAVVGFIRA</sequence>
<accession>A0A9P5PNF1</accession>
<comment type="caution">
    <text evidence="1">The sequence shown here is derived from an EMBL/GenBank/DDBJ whole genome shotgun (WGS) entry which is preliminary data.</text>
</comment>
<evidence type="ECO:0000313" key="2">
    <source>
        <dbReference type="Proteomes" id="UP000772434"/>
    </source>
</evidence>
<dbReference type="Proteomes" id="UP000772434">
    <property type="component" value="Unassembled WGS sequence"/>
</dbReference>
<name>A0A9P5PNF1_9AGAR</name>
<protein>
    <submittedName>
        <fullName evidence="1">Uncharacterized protein</fullName>
    </submittedName>
</protein>
<proteinExistence type="predicted"/>
<reference evidence="1" key="1">
    <citation type="submission" date="2020-11" db="EMBL/GenBank/DDBJ databases">
        <authorList>
            <consortium name="DOE Joint Genome Institute"/>
            <person name="Ahrendt S."/>
            <person name="Riley R."/>
            <person name="Andreopoulos W."/>
            <person name="Labutti K."/>
            <person name="Pangilinan J."/>
            <person name="Ruiz-Duenas F.J."/>
            <person name="Barrasa J.M."/>
            <person name="Sanchez-Garcia M."/>
            <person name="Camarero S."/>
            <person name="Miyauchi S."/>
            <person name="Serrano A."/>
            <person name="Linde D."/>
            <person name="Babiker R."/>
            <person name="Drula E."/>
            <person name="Ayuso-Fernandez I."/>
            <person name="Pacheco R."/>
            <person name="Padilla G."/>
            <person name="Ferreira P."/>
            <person name="Barriuso J."/>
            <person name="Kellner H."/>
            <person name="Castanera R."/>
            <person name="Alfaro M."/>
            <person name="Ramirez L."/>
            <person name="Pisabarro A.G."/>
            <person name="Kuo A."/>
            <person name="Tritt A."/>
            <person name="Lipzen A."/>
            <person name="He G."/>
            <person name="Yan M."/>
            <person name="Ng V."/>
            <person name="Cullen D."/>
            <person name="Martin F."/>
            <person name="Rosso M.-N."/>
            <person name="Henrissat B."/>
            <person name="Hibbett D."/>
            <person name="Martinez A.T."/>
            <person name="Grigoriev I.V."/>
        </authorList>
    </citation>
    <scope>NUCLEOTIDE SEQUENCE</scope>
    <source>
        <strain evidence="1">AH 40177</strain>
    </source>
</reference>
<gene>
    <name evidence="1" type="ORF">BDP27DRAFT_1450332</name>
</gene>
<organism evidence="1 2">
    <name type="scientific">Rhodocollybia butyracea</name>
    <dbReference type="NCBI Taxonomy" id="206335"/>
    <lineage>
        <taxon>Eukaryota</taxon>
        <taxon>Fungi</taxon>
        <taxon>Dikarya</taxon>
        <taxon>Basidiomycota</taxon>
        <taxon>Agaricomycotina</taxon>
        <taxon>Agaricomycetes</taxon>
        <taxon>Agaricomycetidae</taxon>
        <taxon>Agaricales</taxon>
        <taxon>Marasmiineae</taxon>
        <taxon>Omphalotaceae</taxon>
        <taxon>Rhodocollybia</taxon>
    </lineage>
</organism>
<dbReference type="AlphaFoldDB" id="A0A9P5PNF1"/>
<evidence type="ECO:0000313" key="1">
    <source>
        <dbReference type="EMBL" id="KAF9065215.1"/>
    </source>
</evidence>
<keyword evidence="2" id="KW-1185">Reference proteome</keyword>